<name>A0A246BJN7_9DEIO</name>
<sequence>MRMEALLLSALILAPTAGATAVQAVPAQDFRVSYAQVARKTTPSIFTKTELPQELTDAEMDAAKGEFVALVATAARACAASTGCLKVVGTAAGSFASGFLMEYVQVKVADWLP</sequence>
<comment type="caution">
    <text evidence="2">The sequence shown here is derived from an EMBL/GenBank/DDBJ whole genome shotgun (WGS) entry which is preliminary data.</text>
</comment>
<evidence type="ECO:0000313" key="2">
    <source>
        <dbReference type="EMBL" id="OWL95492.1"/>
    </source>
</evidence>
<dbReference type="AlphaFoldDB" id="A0A246BJN7"/>
<accession>A0A246BJN7</accession>
<proteinExistence type="predicted"/>
<protein>
    <submittedName>
        <fullName evidence="2">Uncharacterized protein</fullName>
    </submittedName>
</protein>
<feature type="chain" id="PRO_5012015222" evidence="1">
    <location>
        <begin position="20"/>
        <end position="113"/>
    </location>
</feature>
<evidence type="ECO:0000313" key="3">
    <source>
        <dbReference type="Proteomes" id="UP000197208"/>
    </source>
</evidence>
<keyword evidence="3" id="KW-1185">Reference proteome</keyword>
<reference evidence="2 3" key="1">
    <citation type="submission" date="2017-05" db="EMBL/GenBank/DDBJ databases">
        <title>De novo genome assembly of Deniococcus indicus strain DR1.</title>
        <authorList>
            <person name="Chauhan D."/>
            <person name="Yennamalli R.M."/>
            <person name="Priyadarshini R."/>
        </authorList>
    </citation>
    <scope>NUCLEOTIDE SEQUENCE [LARGE SCALE GENOMIC DNA]</scope>
    <source>
        <strain evidence="2 3">DR1</strain>
    </source>
</reference>
<evidence type="ECO:0000256" key="1">
    <source>
        <dbReference type="SAM" id="SignalP"/>
    </source>
</evidence>
<organism evidence="2 3">
    <name type="scientific">Deinococcus indicus</name>
    <dbReference type="NCBI Taxonomy" id="223556"/>
    <lineage>
        <taxon>Bacteria</taxon>
        <taxon>Thermotogati</taxon>
        <taxon>Deinococcota</taxon>
        <taxon>Deinococci</taxon>
        <taxon>Deinococcales</taxon>
        <taxon>Deinococcaceae</taxon>
        <taxon>Deinococcus</taxon>
    </lineage>
</organism>
<feature type="signal peptide" evidence="1">
    <location>
        <begin position="1"/>
        <end position="19"/>
    </location>
</feature>
<dbReference type="Proteomes" id="UP000197208">
    <property type="component" value="Unassembled WGS sequence"/>
</dbReference>
<gene>
    <name evidence="2" type="ORF">CBQ26_12080</name>
</gene>
<dbReference type="EMBL" id="NHMK01000016">
    <property type="protein sequence ID" value="OWL95492.1"/>
    <property type="molecule type" value="Genomic_DNA"/>
</dbReference>
<keyword evidence="1" id="KW-0732">Signal</keyword>